<dbReference type="SUPFAM" id="SSF140453">
    <property type="entry name" value="EsxAB dimer-like"/>
    <property type="match status" value="1"/>
</dbReference>
<sequence>MSDSMKYGFGEMTALAGEIRGDAGRIGQAQDDLQGFVNGLVSTWESSAQQAYQAEQVKWDQAQRDLMTTLEQIAKTVEQGANDMQQTEARNAAQWNG</sequence>
<accession>R7WRW3</accession>
<evidence type="ECO:0000313" key="2">
    <source>
        <dbReference type="EMBL" id="EOM78077.1"/>
    </source>
</evidence>
<proteinExistence type="inferred from homology"/>
<organism evidence="2 3">
    <name type="scientific">Rhodococcus rhodnii LMG 5362</name>
    <dbReference type="NCBI Taxonomy" id="1273125"/>
    <lineage>
        <taxon>Bacteria</taxon>
        <taxon>Bacillati</taxon>
        <taxon>Actinomycetota</taxon>
        <taxon>Actinomycetes</taxon>
        <taxon>Mycobacteriales</taxon>
        <taxon>Nocardiaceae</taxon>
        <taxon>Rhodococcus</taxon>
    </lineage>
</organism>
<keyword evidence="3" id="KW-1185">Reference proteome</keyword>
<reference evidence="2 3" key="1">
    <citation type="journal article" date="2013" name="Genome Announc.">
        <title>Draft Genome Sequence of Rhodococcus rhodnii Strain LMG5362, a Symbiont of Rhodnius prolixus (Hemiptera, Reduviidae, Triatominae), the Principle Vector of Trypanosoma cruzi.</title>
        <authorList>
            <person name="Pachebat J.A."/>
            <person name="van Keulen G."/>
            <person name="Whitten M.M."/>
            <person name="Girdwood S."/>
            <person name="Del Sol R."/>
            <person name="Dyson P.J."/>
            <person name="Facey P.D."/>
        </authorList>
    </citation>
    <scope>NUCLEOTIDE SEQUENCE [LARGE SCALE GENOMIC DNA]</scope>
    <source>
        <strain evidence="2 3">LMG 5362</strain>
    </source>
</reference>
<dbReference type="NCBIfam" id="TIGR03930">
    <property type="entry name" value="WXG100_ESAT6"/>
    <property type="match status" value="1"/>
</dbReference>
<gene>
    <name evidence="2" type="ORF">Rrhod_0566</name>
</gene>
<dbReference type="InterPro" id="IPR010310">
    <property type="entry name" value="T7SS_ESAT-6-like"/>
</dbReference>
<comment type="similarity">
    <text evidence="1">Belongs to the WXG100 family.</text>
</comment>
<comment type="caution">
    <text evidence="2">The sequence shown here is derived from an EMBL/GenBank/DDBJ whole genome shotgun (WGS) entry which is preliminary data.</text>
</comment>
<evidence type="ECO:0000256" key="1">
    <source>
        <dbReference type="RuleBase" id="RU362001"/>
    </source>
</evidence>
<dbReference type="AlphaFoldDB" id="R7WRW3"/>
<protein>
    <recommendedName>
        <fullName evidence="1">ESAT-6-like protein</fullName>
    </recommendedName>
</protein>
<evidence type="ECO:0000313" key="3">
    <source>
        <dbReference type="Proteomes" id="UP000013525"/>
    </source>
</evidence>
<name>R7WRW3_9NOCA</name>
<dbReference type="RefSeq" id="WP_010836639.1">
    <property type="nucleotide sequence ID" value="NZ_APMY01000018.1"/>
</dbReference>
<dbReference type="Pfam" id="PF06013">
    <property type="entry name" value="WXG100"/>
    <property type="match status" value="1"/>
</dbReference>
<dbReference type="Proteomes" id="UP000013525">
    <property type="component" value="Unassembled WGS sequence"/>
</dbReference>
<dbReference type="InterPro" id="IPR036689">
    <property type="entry name" value="ESAT-6-like_sf"/>
</dbReference>
<dbReference type="EMBL" id="APMY01000018">
    <property type="protein sequence ID" value="EOM78077.1"/>
    <property type="molecule type" value="Genomic_DNA"/>
</dbReference>
<dbReference type="eggNOG" id="COG4842">
    <property type="taxonomic scope" value="Bacteria"/>
</dbReference>
<dbReference type="PATRIC" id="fig|1273125.3.peg.551"/>
<dbReference type="Gene3D" id="1.10.287.1060">
    <property type="entry name" value="ESAT-6-like"/>
    <property type="match status" value="1"/>
</dbReference>